<dbReference type="EMBL" id="EF678287">
    <property type="protein sequence ID" value="ABR18053.1"/>
    <property type="molecule type" value="mRNA"/>
</dbReference>
<organism evidence="6">
    <name type="scientific">Picea sitchensis</name>
    <name type="common">Sitka spruce</name>
    <name type="synonym">Pinus sitchensis</name>
    <dbReference type="NCBI Taxonomy" id="3332"/>
    <lineage>
        <taxon>Eukaryota</taxon>
        <taxon>Viridiplantae</taxon>
        <taxon>Streptophyta</taxon>
        <taxon>Embryophyta</taxon>
        <taxon>Tracheophyta</taxon>
        <taxon>Spermatophyta</taxon>
        <taxon>Pinopsida</taxon>
        <taxon>Pinidae</taxon>
        <taxon>Conifers I</taxon>
        <taxon>Pinales</taxon>
        <taxon>Pinaceae</taxon>
        <taxon>Picea</taxon>
    </lineage>
</organism>
<dbReference type="SUPFAM" id="SSF52087">
    <property type="entry name" value="CRAL/TRIO domain"/>
    <property type="match status" value="1"/>
</dbReference>
<dbReference type="InterPro" id="IPR036865">
    <property type="entry name" value="CRAL-TRIO_dom_sf"/>
</dbReference>
<dbReference type="InterPro" id="IPR011074">
    <property type="entry name" value="CRAL/TRIO_N_dom"/>
</dbReference>
<dbReference type="CDD" id="cd00170">
    <property type="entry name" value="SEC14"/>
    <property type="match status" value="1"/>
</dbReference>
<dbReference type="InterPro" id="IPR036273">
    <property type="entry name" value="CRAL/TRIO_N_dom_sf"/>
</dbReference>
<dbReference type="PROSITE" id="PS50191">
    <property type="entry name" value="CRAL_TRIO"/>
    <property type="match status" value="1"/>
</dbReference>
<dbReference type="EMBL" id="EF678415">
    <property type="protein sequence ID" value="ABR18173.1"/>
    <property type="molecule type" value="mRNA"/>
</dbReference>
<dbReference type="PANTHER" id="PTHR45932:SF2">
    <property type="entry name" value="PATELLIN-4"/>
    <property type="match status" value="1"/>
</dbReference>
<proteinExistence type="evidence at transcript level"/>
<evidence type="ECO:0000256" key="2">
    <source>
        <dbReference type="ARBA" id="ARBA00022448"/>
    </source>
</evidence>
<evidence type="ECO:0000256" key="4">
    <source>
        <dbReference type="SAM" id="MobiDB-lite"/>
    </source>
</evidence>
<feature type="region of interest" description="Disordered" evidence="4">
    <location>
        <begin position="172"/>
        <end position="193"/>
    </location>
</feature>
<dbReference type="Pfam" id="PF00650">
    <property type="entry name" value="CRAL_TRIO"/>
    <property type="match status" value="1"/>
</dbReference>
<protein>
    <recommendedName>
        <fullName evidence="5">CRAL-TRIO domain-containing protein</fullName>
    </recommendedName>
</protein>
<dbReference type="InterPro" id="IPR001251">
    <property type="entry name" value="CRAL-TRIO_dom"/>
</dbReference>
<evidence type="ECO:0000313" key="6">
    <source>
        <dbReference type="EMBL" id="ABR18053.1"/>
    </source>
</evidence>
<dbReference type="OMA" id="WYLALST"/>
<dbReference type="InterPro" id="IPR056794">
    <property type="entry name" value="PATL1-6_C_GOLD"/>
</dbReference>
<sequence>MNFLALFSSMAAGKDETSASTGEVETVKAEAEVVKTAEANGTGETVKAEVVEAVEANGTGAAESSPVIEPRVTSFKEESNFVSDLKESERKALQELKCRIEEAILKNEFSEHENEKSDVKDGETKETEAEKPADEKEAEKEELKVVETVTEIDVKDGDVVVKNEETEVTVTEELSDKKAVEEQGPKAEESVAVETVTVSSDTLEVSASGAENASEATAVESEAVTGEQETVEVTVETFEAETEKFRATDVYLWGVPLLHTKGDERTDVILLKFLRARDFKVQEAFEMLKNTVLWRKSFKTDSILEEDFGNDLDGVAYMNGYDKEGHPVCYNVYGVFQDKELYQKTFGTEEKRQRFLRWRVQLLEKGIEQLSFSPGGVNSMVQITDLKNSPGPGKKELRQATKQALDLLQDNYPEFVARKIFINVPWWYLALSTMISPFITQRTKSKFVIARASRVTETLFKYISPEYVPVQYGGLNRENDQEFSGADGGVTELIIKAGTKQIIDIPATEVGTSLVWDLTVVGWEVSYKEEFIPSAEGCYTVIIQKEKKMAAQEEAVRNSFKIGEVGKVVLTIDNLSSRKKKLIYRSKVKRHL</sequence>
<dbReference type="Gene3D" id="3.40.525.10">
    <property type="entry name" value="CRAL-TRIO lipid binding domain"/>
    <property type="match status" value="1"/>
</dbReference>
<dbReference type="Pfam" id="PF25099">
    <property type="entry name" value="GOLD_PATL1_C"/>
    <property type="match status" value="1"/>
</dbReference>
<accession>B8LQX3</accession>
<dbReference type="AlphaFoldDB" id="B8LQX3"/>
<dbReference type="GO" id="GO:0008289">
    <property type="term" value="F:lipid binding"/>
    <property type="evidence" value="ECO:0007669"/>
    <property type="project" value="InterPro"/>
</dbReference>
<keyword evidence="3" id="KW-0472">Membrane</keyword>
<dbReference type="PANTHER" id="PTHR45932">
    <property type="entry name" value="PATELLIN-1"/>
    <property type="match status" value="1"/>
</dbReference>
<evidence type="ECO:0000256" key="1">
    <source>
        <dbReference type="ARBA" id="ARBA00004370"/>
    </source>
</evidence>
<feature type="region of interest" description="Disordered" evidence="4">
    <location>
        <begin position="109"/>
        <end position="142"/>
    </location>
</feature>
<dbReference type="PRINTS" id="PR00180">
    <property type="entry name" value="CRETINALDHBP"/>
</dbReference>
<comment type="subcellular location">
    <subcellularLocation>
        <location evidence="1">Membrane</location>
    </subcellularLocation>
</comment>
<dbReference type="Gene3D" id="2.60.120.680">
    <property type="entry name" value="GOLD domain"/>
    <property type="match status" value="1"/>
</dbReference>
<dbReference type="SMART" id="SM00516">
    <property type="entry name" value="SEC14"/>
    <property type="match status" value="1"/>
</dbReference>
<dbReference type="SUPFAM" id="SSF46938">
    <property type="entry name" value="CRAL/TRIO N-terminal domain"/>
    <property type="match status" value="1"/>
</dbReference>
<dbReference type="SMART" id="SM01100">
    <property type="entry name" value="CRAL_TRIO_N"/>
    <property type="match status" value="1"/>
</dbReference>
<feature type="domain" description="CRAL-TRIO" evidence="5">
    <location>
        <begin position="305"/>
        <end position="480"/>
    </location>
</feature>
<dbReference type="InterPro" id="IPR044834">
    <property type="entry name" value="PATL"/>
</dbReference>
<reference evidence="6" key="1">
    <citation type="submission" date="2007-06" db="EMBL/GenBank/DDBJ databases">
        <title>Full length cDNA sequences from Sitka Spruce (Picea sitchensis).</title>
        <authorList>
            <person name="Ralph S.G."/>
            <person name="Chun H.E."/>
            <person name="Liao N."/>
            <person name="Ali J."/>
            <person name="Reid K."/>
            <person name="Kolosova N."/>
            <person name="Cooper N."/>
            <person name="Cullis C."/>
            <person name="Jancsik S."/>
            <person name="Moore R."/>
            <person name="Mayo M."/>
            <person name="Wagner S."/>
            <person name="Holt R.A."/>
            <person name="Jones S.J.M."/>
            <person name="Marra M.A."/>
            <person name="Ritland C.E."/>
            <person name="Ritland K."/>
            <person name="Bohlmann J."/>
        </authorList>
    </citation>
    <scope>NUCLEOTIDE SEQUENCE</scope>
    <source>
        <tissue evidence="6">Bark</tissue>
    </source>
</reference>
<feature type="compositionally biased region" description="Basic and acidic residues" evidence="4">
    <location>
        <begin position="174"/>
        <end position="189"/>
    </location>
</feature>
<dbReference type="GO" id="GO:0016020">
    <property type="term" value="C:membrane"/>
    <property type="evidence" value="ECO:0007669"/>
    <property type="project" value="UniProtKB-SubCell"/>
</dbReference>
<evidence type="ECO:0000256" key="3">
    <source>
        <dbReference type="ARBA" id="ARBA00023136"/>
    </source>
</evidence>
<keyword evidence="2" id="KW-0813">Transport</keyword>
<evidence type="ECO:0000259" key="5">
    <source>
        <dbReference type="PROSITE" id="PS50191"/>
    </source>
</evidence>
<name>B8LQX3_PICSI</name>
<dbReference type="Pfam" id="PF03765">
    <property type="entry name" value="CRAL_TRIO_N"/>
    <property type="match status" value="1"/>
</dbReference>